<dbReference type="AlphaFoldDB" id="A0A1V9XD61"/>
<dbReference type="InterPro" id="IPR036443">
    <property type="entry name" value="Znf_RanBP2_sf"/>
</dbReference>
<dbReference type="Gene3D" id="2.30.30.380">
    <property type="entry name" value="Zn-finger domain of Sec23/24"/>
    <property type="match status" value="1"/>
</dbReference>
<name>A0A1V9XD61_9ACAR</name>
<proteinExistence type="predicted"/>
<evidence type="ECO:0000313" key="7">
    <source>
        <dbReference type="EMBL" id="OQR71495.1"/>
    </source>
</evidence>
<keyword evidence="8" id="KW-1185">Reference proteome</keyword>
<protein>
    <recommendedName>
        <fullName evidence="6">RanBP2-type domain-containing protein</fullName>
    </recommendedName>
</protein>
<feature type="non-terminal residue" evidence="7">
    <location>
        <position position="1"/>
    </location>
</feature>
<feature type="domain" description="RanBP2-type" evidence="6">
    <location>
        <begin position="206"/>
        <end position="235"/>
    </location>
</feature>
<dbReference type="GO" id="GO:0008270">
    <property type="term" value="F:zinc ion binding"/>
    <property type="evidence" value="ECO:0007669"/>
    <property type="project" value="UniProtKB-KW"/>
</dbReference>
<dbReference type="PROSITE" id="PS01358">
    <property type="entry name" value="ZF_RANBP2_1"/>
    <property type="match status" value="1"/>
</dbReference>
<comment type="caution">
    <text evidence="7">The sequence shown here is derived from an EMBL/GenBank/DDBJ whole genome shotgun (WGS) entry which is preliminary data.</text>
</comment>
<feature type="compositionally biased region" description="Polar residues" evidence="5">
    <location>
        <begin position="46"/>
        <end position="65"/>
    </location>
</feature>
<feature type="compositionally biased region" description="Basic and acidic residues" evidence="5">
    <location>
        <begin position="158"/>
        <end position="190"/>
    </location>
</feature>
<feature type="region of interest" description="Disordered" evidence="5">
    <location>
        <begin position="18"/>
        <end position="207"/>
    </location>
</feature>
<keyword evidence="1" id="KW-0479">Metal-binding</keyword>
<evidence type="ECO:0000259" key="6">
    <source>
        <dbReference type="PROSITE" id="PS50199"/>
    </source>
</evidence>
<keyword evidence="2 4" id="KW-0863">Zinc-finger</keyword>
<sequence>RFRSDSLIDDSFSRSRTSNLFREGVSLPSGDGGKRIPAGSPLPHSMGSSVSFQLALTPPQISSQHLAREKAAQRTSGVSSGSSSYKLLVPTDQGSSGGVPFALPKLGPSPTPPSGVSSGTSMAQHSGHQPNTSSTSIGVGTSSLRDDDAGRSGGGSSRDSRTERDRDNRKRDRESRDRDLLIEHRDETDKAFASSQGETHGGSVTDDGTWPCAVCTFLNEPSVNICAMCSKSRHLHSRPPADEP</sequence>
<dbReference type="PROSITE" id="PS50199">
    <property type="entry name" value="ZF_RANBP2_2"/>
    <property type="match status" value="1"/>
</dbReference>
<evidence type="ECO:0000256" key="3">
    <source>
        <dbReference type="ARBA" id="ARBA00022833"/>
    </source>
</evidence>
<feature type="compositionally biased region" description="Low complexity" evidence="5">
    <location>
        <begin position="132"/>
        <end position="143"/>
    </location>
</feature>
<dbReference type="InterPro" id="IPR001876">
    <property type="entry name" value="Znf_RanBP2"/>
</dbReference>
<evidence type="ECO:0000256" key="2">
    <source>
        <dbReference type="ARBA" id="ARBA00022771"/>
    </source>
</evidence>
<dbReference type="EMBL" id="MNPL01014455">
    <property type="protein sequence ID" value="OQR71495.1"/>
    <property type="molecule type" value="Genomic_DNA"/>
</dbReference>
<evidence type="ECO:0000256" key="4">
    <source>
        <dbReference type="PROSITE-ProRule" id="PRU00322"/>
    </source>
</evidence>
<accession>A0A1V9XD61</accession>
<dbReference type="InParanoid" id="A0A1V9XD61"/>
<dbReference type="OrthoDB" id="9837000at2759"/>
<dbReference type="Proteomes" id="UP000192247">
    <property type="component" value="Unassembled WGS sequence"/>
</dbReference>
<evidence type="ECO:0000313" key="8">
    <source>
        <dbReference type="Proteomes" id="UP000192247"/>
    </source>
</evidence>
<keyword evidence="3" id="KW-0862">Zinc</keyword>
<evidence type="ECO:0000256" key="1">
    <source>
        <dbReference type="ARBA" id="ARBA00022723"/>
    </source>
</evidence>
<organism evidence="7 8">
    <name type="scientific">Tropilaelaps mercedesae</name>
    <dbReference type="NCBI Taxonomy" id="418985"/>
    <lineage>
        <taxon>Eukaryota</taxon>
        <taxon>Metazoa</taxon>
        <taxon>Ecdysozoa</taxon>
        <taxon>Arthropoda</taxon>
        <taxon>Chelicerata</taxon>
        <taxon>Arachnida</taxon>
        <taxon>Acari</taxon>
        <taxon>Parasitiformes</taxon>
        <taxon>Mesostigmata</taxon>
        <taxon>Gamasina</taxon>
        <taxon>Dermanyssoidea</taxon>
        <taxon>Laelapidae</taxon>
        <taxon>Tropilaelaps</taxon>
    </lineage>
</organism>
<evidence type="ECO:0000256" key="5">
    <source>
        <dbReference type="SAM" id="MobiDB-lite"/>
    </source>
</evidence>
<feature type="compositionally biased region" description="Polar residues" evidence="5">
    <location>
        <begin position="122"/>
        <end position="131"/>
    </location>
</feature>
<dbReference type="SMART" id="SM00547">
    <property type="entry name" value="ZnF_RBZ"/>
    <property type="match status" value="1"/>
</dbReference>
<feature type="non-terminal residue" evidence="7">
    <location>
        <position position="244"/>
    </location>
</feature>
<gene>
    <name evidence="7" type="ORF">BIW11_10959</name>
</gene>
<dbReference type="SUPFAM" id="SSF90209">
    <property type="entry name" value="Ran binding protein zinc finger-like"/>
    <property type="match status" value="1"/>
</dbReference>
<reference evidence="7 8" key="1">
    <citation type="journal article" date="2017" name="Gigascience">
        <title>Draft genome of the honey bee ectoparasitic mite, Tropilaelaps mercedesae, is shaped by the parasitic life history.</title>
        <authorList>
            <person name="Dong X."/>
            <person name="Armstrong S.D."/>
            <person name="Xia D."/>
            <person name="Makepeace B.L."/>
            <person name="Darby A.C."/>
            <person name="Kadowaki T."/>
        </authorList>
    </citation>
    <scope>NUCLEOTIDE SEQUENCE [LARGE SCALE GENOMIC DNA]</scope>
    <source>
        <strain evidence="7">Wuxi-XJTLU</strain>
    </source>
</reference>